<dbReference type="GeneID" id="78371876"/>
<dbReference type="InterPro" id="IPR012341">
    <property type="entry name" value="6hp_glycosidase-like_sf"/>
</dbReference>
<dbReference type="STRING" id="1121877.FEAC_05640"/>
<keyword evidence="4" id="KW-1185">Reference proteome</keyword>
<dbReference type="RefSeq" id="WP_035389496.1">
    <property type="nucleotide sequence ID" value="NZ_JQKF01000013.1"/>
</dbReference>
<dbReference type="PANTHER" id="PTHR31616:SF0">
    <property type="entry name" value="GLUCAN 1,4-ALPHA-GLUCOSIDASE"/>
    <property type="match status" value="1"/>
</dbReference>
<feature type="domain" description="GH15-like" evidence="1">
    <location>
        <begin position="215"/>
        <end position="581"/>
    </location>
</feature>
<dbReference type="EC" id="3.2.1.28" evidence="3"/>
<evidence type="ECO:0000313" key="4">
    <source>
        <dbReference type="Proteomes" id="UP000032336"/>
    </source>
</evidence>
<comment type="caution">
    <text evidence="3">The sequence shown here is derived from an EMBL/GenBank/DDBJ whole genome shotgun (WGS) entry which is preliminary data.</text>
</comment>
<proteinExistence type="predicted"/>
<dbReference type="Gene3D" id="1.50.10.10">
    <property type="match status" value="1"/>
</dbReference>
<dbReference type="Proteomes" id="UP000032336">
    <property type="component" value="Unassembled WGS sequence"/>
</dbReference>
<dbReference type="Pfam" id="PF00723">
    <property type="entry name" value="Glyco_hydro_15"/>
    <property type="match status" value="1"/>
</dbReference>
<evidence type="ECO:0000259" key="1">
    <source>
        <dbReference type="Pfam" id="PF00723"/>
    </source>
</evidence>
<keyword evidence="3" id="KW-0326">Glycosidase</keyword>
<dbReference type="EMBL" id="JXUW01000003">
    <property type="protein sequence ID" value="KJE77815.1"/>
    <property type="molecule type" value="Genomic_DNA"/>
</dbReference>
<dbReference type="eggNOG" id="COG3387">
    <property type="taxonomic scope" value="Bacteria"/>
</dbReference>
<dbReference type="PANTHER" id="PTHR31616">
    <property type="entry name" value="TREHALASE"/>
    <property type="match status" value="1"/>
</dbReference>
<dbReference type="InterPro" id="IPR045582">
    <property type="entry name" value="Trehalase-like_N"/>
</dbReference>
<dbReference type="GO" id="GO:0004555">
    <property type="term" value="F:alpha,alpha-trehalase activity"/>
    <property type="evidence" value="ECO:0007669"/>
    <property type="project" value="UniProtKB-EC"/>
</dbReference>
<evidence type="ECO:0000259" key="2">
    <source>
        <dbReference type="Pfam" id="PF19291"/>
    </source>
</evidence>
<dbReference type="InterPro" id="IPR008928">
    <property type="entry name" value="6-hairpin_glycosidase_sf"/>
</dbReference>
<sequence length="595" mass="67363">MSLGLEQCGLIGDLHTGAVVSDEGAIEWLCVPRFDSDACFARLLGDDSNGYFQVVPDLPILRREQAYEKDTLVLTTTYHTETGSVRLLDFMPIREEHARIVRIVQGLSGYVDMKVTLSLRFDYGVSIPWARHIERGLSFVLGPSAVLLESDVEMHGEDMISVGSFRVRKGQDAEFVLVFYGSTEAIPRVVRPREELTRTRAFWRGWVTGAKEDYGRYEDIVRRSMITLKALTYSPTGGMVAALTTALPEQIGGSRNWDYRFCWLRDATFALYGFLQRGHPVEARAWRSWLLRAIAGNAEQLQVMYGVAGERRLPELELDWLQGYRNSRPVRIGNAASGQFQLDIYGEVADVLHQMLNHGIKPDENAWEIQRYLTDHVVSVWEQPDDGIWEIRGDRKHFTHSKIMAWVAIDRGIRTLDLLGYDGPRELWDQERTRLAERIYDQGYNEKLGSFVQSFGSDRLDASVLLAPIMGFIDPKDPRMISTVERIREDLSSGGFILRYQPDGGVDGIDEPEGVFLPCSFWLVENLALQDRVDEAEELLDRLIGVANNLGIYSEEYDPTQKIMLGNFAQAFTHVGLVNAVQRVVHAKHQGNLAG</sequence>
<gene>
    <name evidence="3" type="ORF">FEAC_05640</name>
</gene>
<evidence type="ECO:0000313" key="3">
    <source>
        <dbReference type="EMBL" id="KJE77815.1"/>
    </source>
</evidence>
<dbReference type="OrthoDB" id="3902805at2"/>
<name>A0A0D8FX71_9ACTN</name>
<organism evidence="3 4">
    <name type="scientific">Ferrimicrobium acidiphilum DSM 19497</name>
    <dbReference type="NCBI Taxonomy" id="1121877"/>
    <lineage>
        <taxon>Bacteria</taxon>
        <taxon>Bacillati</taxon>
        <taxon>Actinomycetota</taxon>
        <taxon>Acidimicrobiia</taxon>
        <taxon>Acidimicrobiales</taxon>
        <taxon>Acidimicrobiaceae</taxon>
        <taxon>Ferrimicrobium</taxon>
    </lineage>
</organism>
<dbReference type="GO" id="GO:0005975">
    <property type="term" value="P:carbohydrate metabolic process"/>
    <property type="evidence" value="ECO:0007669"/>
    <property type="project" value="InterPro"/>
</dbReference>
<reference evidence="3 4" key="1">
    <citation type="submission" date="2015-01" db="EMBL/GenBank/DDBJ databases">
        <title>Draft genome of the acidophilic iron oxidizer Ferrimicrobium acidiphilum strain T23.</title>
        <authorList>
            <person name="Poehlein A."/>
            <person name="Eisen S."/>
            <person name="Schloemann M."/>
            <person name="Johnson B.D."/>
            <person name="Daniel R."/>
            <person name="Muehling M."/>
        </authorList>
    </citation>
    <scope>NUCLEOTIDE SEQUENCE [LARGE SCALE GENOMIC DNA]</scope>
    <source>
        <strain evidence="3 4">T23</strain>
    </source>
</reference>
<dbReference type="InterPro" id="IPR011613">
    <property type="entry name" value="GH15-like"/>
</dbReference>
<accession>A0A0D8FX71</accession>
<keyword evidence="3" id="KW-0378">Hydrolase</keyword>
<dbReference type="PATRIC" id="fig|1121877.4.peg.606"/>
<protein>
    <submittedName>
        <fullName evidence="3">Trehalase</fullName>
        <ecNumber evidence="3">3.2.1.28</ecNumber>
    </submittedName>
</protein>
<dbReference type="Pfam" id="PF19291">
    <property type="entry name" value="TREH_N"/>
    <property type="match status" value="1"/>
</dbReference>
<feature type="domain" description="Trehalase-like N-terminal" evidence="2">
    <location>
        <begin position="4"/>
        <end position="138"/>
    </location>
</feature>
<dbReference type="SUPFAM" id="SSF48208">
    <property type="entry name" value="Six-hairpin glycosidases"/>
    <property type="match status" value="1"/>
</dbReference>
<dbReference type="AlphaFoldDB" id="A0A0D8FX71"/>